<evidence type="ECO:0000313" key="6">
    <source>
        <dbReference type="Proteomes" id="UP000216885"/>
    </source>
</evidence>
<sequence>MDFYSLLSQHARTAPARIAFQDKDRQLNYAALLAEVDRVAALMASRGARRGDRLALWMPNCIEWLVTFLACARLGMTVIAVNTRFKEHEVGQLLQRGQCRWLAFWPAFKGLPFVDVLKRVDTAIVGQLKGVIAIQANADTAQVLRNAWPALDLIPYSDTAAGIAVSDPGQAYDGALVYTTSGTTSAPKLVLHRQEGLINHGAIAASAYGVTPQSVVLIAAPMCGAFGFSTMLSGLVPGASLVSLPVFEASTTVRQIGDHAVTHTFANNELIDLLLKETAGNARPFPTLQYVGYASFAPSMDDLPERALRAGIPIAGLYGSSELQALVAGQRLDADWQYRRAAGGTLASPAGRVRAVDPEHGDTLPHGAIGQIEIKAPSLMSEYLDNPEATSKAIHPDGFFRTGDLGFTVDERTFVFQGRDGEHLRLAGFLVNPMEIETFIRGLEGIQAAQVVGAERGGKTVPVAFAIAIPGADVNEAAIIRACQASMAKFKVPERVAFVQQFPMVQSANSNKVQKHELRKMAQMLLDGDPRTTS</sequence>
<dbReference type="NCBIfam" id="NF004814">
    <property type="entry name" value="PRK06164.1"/>
    <property type="match status" value="1"/>
</dbReference>
<dbReference type="InterPro" id="IPR000873">
    <property type="entry name" value="AMP-dep_synth/lig_dom"/>
</dbReference>
<evidence type="ECO:0000259" key="3">
    <source>
        <dbReference type="Pfam" id="PF00501"/>
    </source>
</evidence>
<dbReference type="SUPFAM" id="SSF56801">
    <property type="entry name" value="Acetyl-CoA synthetase-like"/>
    <property type="match status" value="1"/>
</dbReference>
<dbReference type="Proteomes" id="UP000216885">
    <property type="component" value="Unassembled WGS sequence"/>
</dbReference>
<dbReference type="Pfam" id="PF13193">
    <property type="entry name" value="AMP-binding_C"/>
    <property type="match status" value="1"/>
</dbReference>
<dbReference type="Gene3D" id="3.30.300.30">
    <property type="match status" value="1"/>
</dbReference>
<keyword evidence="2" id="KW-0436">Ligase</keyword>
<evidence type="ECO:0000313" key="5">
    <source>
        <dbReference type="EMBL" id="OZI56499.1"/>
    </source>
</evidence>
<dbReference type="InterPro" id="IPR045851">
    <property type="entry name" value="AMP-bd_C_sf"/>
</dbReference>
<dbReference type="GO" id="GO:0006631">
    <property type="term" value="P:fatty acid metabolic process"/>
    <property type="evidence" value="ECO:0007669"/>
    <property type="project" value="TreeGrafter"/>
</dbReference>
<dbReference type="PROSITE" id="PS00455">
    <property type="entry name" value="AMP_BINDING"/>
    <property type="match status" value="1"/>
</dbReference>
<accession>A0A261U3N5</accession>
<proteinExistence type="inferred from homology"/>
<dbReference type="EMBL" id="NEVQ01000013">
    <property type="protein sequence ID" value="OZI56499.1"/>
    <property type="molecule type" value="Genomic_DNA"/>
</dbReference>
<reference evidence="5 6" key="1">
    <citation type="submission" date="2017-05" db="EMBL/GenBank/DDBJ databases">
        <title>Complete and WGS of Bordetella genogroups.</title>
        <authorList>
            <person name="Spilker T."/>
            <person name="LiPuma J."/>
        </authorList>
    </citation>
    <scope>NUCLEOTIDE SEQUENCE [LARGE SCALE GENOMIC DNA]</scope>
    <source>
        <strain evidence="5 6">AU9919</strain>
    </source>
</reference>
<dbReference type="AlphaFoldDB" id="A0A261U3N5"/>
<dbReference type="PANTHER" id="PTHR43201:SF5">
    <property type="entry name" value="MEDIUM-CHAIN ACYL-COA LIGASE ACSF2, MITOCHONDRIAL"/>
    <property type="match status" value="1"/>
</dbReference>
<evidence type="ECO:0000256" key="1">
    <source>
        <dbReference type="ARBA" id="ARBA00006432"/>
    </source>
</evidence>
<dbReference type="GO" id="GO:0031956">
    <property type="term" value="F:medium-chain fatty acid-CoA ligase activity"/>
    <property type="evidence" value="ECO:0007669"/>
    <property type="project" value="TreeGrafter"/>
</dbReference>
<dbReference type="InterPro" id="IPR020845">
    <property type="entry name" value="AMP-binding_CS"/>
</dbReference>
<gene>
    <name evidence="5" type="ORF">CAL20_13810</name>
</gene>
<dbReference type="InterPro" id="IPR042099">
    <property type="entry name" value="ANL_N_sf"/>
</dbReference>
<dbReference type="RefSeq" id="WP_094838144.1">
    <property type="nucleotide sequence ID" value="NZ_NEVQ01000013.1"/>
</dbReference>
<comment type="caution">
    <text evidence="5">The sequence shown here is derived from an EMBL/GenBank/DDBJ whole genome shotgun (WGS) entry which is preliminary data.</text>
</comment>
<organism evidence="5 6">
    <name type="scientific">Bordetella genomosp. 4</name>
    <dbReference type="NCBI Taxonomy" id="463044"/>
    <lineage>
        <taxon>Bacteria</taxon>
        <taxon>Pseudomonadati</taxon>
        <taxon>Pseudomonadota</taxon>
        <taxon>Betaproteobacteria</taxon>
        <taxon>Burkholderiales</taxon>
        <taxon>Alcaligenaceae</taxon>
        <taxon>Bordetella</taxon>
    </lineage>
</organism>
<dbReference type="InterPro" id="IPR025110">
    <property type="entry name" value="AMP-bd_C"/>
</dbReference>
<keyword evidence="6" id="KW-1185">Reference proteome</keyword>
<dbReference type="Gene3D" id="3.40.50.12780">
    <property type="entry name" value="N-terminal domain of ligase-like"/>
    <property type="match status" value="1"/>
</dbReference>
<name>A0A261U3N5_9BORD</name>
<dbReference type="PANTHER" id="PTHR43201">
    <property type="entry name" value="ACYL-COA SYNTHETASE"/>
    <property type="match status" value="1"/>
</dbReference>
<feature type="domain" description="AMP-binding enzyme C-terminal" evidence="4">
    <location>
        <begin position="435"/>
        <end position="507"/>
    </location>
</feature>
<protein>
    <submittedName>
        <fullName evidence="5">Acyl-CoA synthetase</fullName>
    </submittedName>
</protein>
<comment type="similarity">
    <text evidence="1">Belongs to the ATP-dependent AMP-binding enzyme family.</text>
</comment>
<evidence type="ECO:0000256" key="2">
    <source>
        <dbReference type="ARBA" id="ARBA00022598"/>
    </source>
</evidence>
<dbReference type="Pfam" id="PF00501">
    <property type="entry name" value="AMP-binding"/>
    <property type="match status" value="1"/>
</dbReference>
<feature type="domain" description="AMP-dependent synthetase/ligase" evidence="3">
    <location>
        <begin position="8"/>
        <end position="384"/>
    </location>
</feature>
<evidence type="ECO:0000259" key="4">
    <source>
        <dbReference type="Pfam" id="PF13193"/>
    </source>
</evidence>